<gene>
    <name evidence="2" type="ORF">HMPREF9695_02446</name>
</gene>
<evidence type="ECO:0000313" key="2">
    <source>
        <dbReference type="EMBL" id="EKS38606.1"/>
    </source>
</evidence>
<name>K8PAM7_9BRAD</name>
<comment type="caution">
    <text evidence="2">The sequence shown here is derived from an EMBL/GenBank/DDBJ whole genome shotgun (WGS) entry which is preliminary data.</text>
</comment>
<accession>K8PAM7</accession>
<feature type="region of interest" description="Disordered" evidence="1">
    <location>
        <begin position="139"/>
        <end position="169"/>
    </location>
</feature>
<dbReference type="Proteomes" id="UP000001096">
    <property type="component" value="Unassembled WGS sequence"/>
</dbReference>
<evidence type="ECO:0000313" key="3">
    <source>
        <dbReference type="Proteomes" id="UP000001096"/>
    </source>
</evidence>
<dbReference type="AlphaFoldDB" id="K8PAM7"/>
<protein>
    <submittedName>
        <fullName evidence="2">Uncharacterized protein</fullName>
    </submittedName>
</protein>
<dbReference type="EMBL" id="AGWX01000003">
    <property type="protein sequence ID" value="EKS38606.1"/>
    <property type="molecule type" value="Genomic_DNA"/>
</dbReference>
<sequence>MPSRARHHVIQVRSGNGGTIVSRGSSVGNVPIVLGRTDRRRHQGFDNVHNRGRQCAQAHHPTTLRTRNLMMITCRGWRFVSDGYRAVEVLRLVEMSLAARMFVHMAVPMDVLRSALAMFMHVHNAQTVIFFSKTWRRPRPIGKRKGNARRQHAKQIDQGGKPPGPQSLRFAQSYEHPALQFRY</sequence>
<proteinExistence type="predicted"/>
<keyword evidence="3" id="KW-1185">Reference proteome</keyword>
<reference evidence="2 3" key="1">
    <citation type="submission" date="2012-04" db="EMBL/GenBank/DDBJ databases">
        <title>The Genome Sequence of Afipia broomeae ATCC 49717.</title>
        <authorList>
            <consortium name="The Broad Institute Genome Sequencing Platform"/>
            <person name="Earl A."/>
            <person name="Ward D."/>
            <person name="Feldgarden M."/>
            <person name="Gevers D."/>
            <person name="Huys G."/>
            <person name="Walker B."/>
            <person name="Young S.K."/>
            <person name="Zeng Q."/>
            <person name="Gargeya S."/>
            <person name="Fitzgerald M."/>
            <person name="Haas B."/>
            <person name="Abouelleil A."/>
            <person name="Alvarado L."/>
            <person name="Arachchi H.M."/>
            <person name="Berlin A."/>
            <person name="Chapman S.B."/>
            <person name="Goldberg J."/>
            <person name="Griggs A."/>
            <person name="Gujja S."/>
            <person name="Hansen M."/>
            <person name="Howarth C."/>
            <person name="Imamovic A."/>
            <person name="Larimer J."/>
            <person name="McCowen C."/>
            <person name="Montmayeur A."/>
            <person name="Murphy C."/>
            <person name="Neiman D."/>
            <person name="Pearson M."/>
            <person name="Priest M."/>
            <person name="Roberts A."/>
            <person name="Saif S."/>
            <person name="Shea T."/>
            <person name="Sisk P."/>
            <person name="Sykes S."/>
            <person name="Wortman J."/>
            <person name="Nusbaum C."/>
            <person name="Birren B."/>
        </authorList>
    </citation>
    <scope>NUCLEOTIDE SEQUENCE [LARGE SCALE GENOMIC DNA]</scope>
    <source>
        <strain evidence="2 3">ATCC 49717</strain>
    </source>
</reference>
<feature type="compositionally biased region" description="Basic residues" evidence="1">
    <location>
        <begin position="139"/>
        <end position="153"/>
    </location>
</feature>
<evidence type="ECO:0000256" key="1">
    <source>
        <dbReference type="SAM" id="MobiDB-lite"/>
    </source>
</evidence>
<dbReference type="HOGENOM" id="CLU_1472259_0_0_5"/>
<organism evidence="2 3">
    <name type="scientific">Afipia broomeae ATCC 49717</name>
    <dbReference type="NCBI Taxonomy" id="883078"/>
    <lineage>
        <taxon>Bacteria</taxon>
        <taxon>Pseudomonadati</taxon>
        <taxon>Pseudomonadota</taxon>
        <taxon>Alphaproteobacteria</taxon>
        <taxon>Hyphomicrobiales</taxon>
        <taxon>Nitrobacteraceae</taxon>
        <taxon>Afipia</taxon>
    </lineage>
</organism>